<dbReference type="CDD" id="cd08267">
    <property type="entry name" value="MDR1"/>
    <property type="match status" value="1"/>
</dbReference>
<dbReference type="SUPFAM" id="SSF51735">
    <property type="entry name" value="NAD(P)-binding Rossmann-fold domains"/>
    <property type="match status" value="1"/>
</dbReference>
<evidence type="ECO:0000313" key="1">
    <source>
        <dbReference type="EMBL" id="QHN42244.1"/>
    </source>
</evidence>
<proteinExistence type="predicted"/>
<dbReference type="InterPro" id="IPR011032">
    <property type="entry name" value="GroES-like_sf"/>
</dbReference>
<dbReference type="InterPro" id="IPR013154">
    <property type="entry name" value="ADH-like_N"/>
</dbReference>
<sequence length="323" mass="33297">MSAIVQHRYGGSETFEVARLPRPAPGPGEVLVRVRAAAVDRGTWHLMTGLPLVARPAIGLRTPRTPIPGRDVAGTVVSVGAGVTGFAAGDEVVGTADGSLAEFAPVPVTRLAHAPASATPEQAAAVPISGLTALQAVRAARIADGDRVLITGASGGVGSYAVQIATAAGARVTAVASGAKEDFVRSLGATEFIDYTAGPIDRSGTRFDAIIDIAGNLPVRRLRRMLTARGTLVVVGSETGGRWTAGVQRQLYATLVSPFVRQRLTGLVSKETGQDMTELVAMVDDARIRPAVDKAFSLDDAASAMDYLLSGQVRGKVAVSLAP</sequence>
<dbReference type="PANTHER" id="PTHR44013">
    <property type="entry name" value="ZINC-TYPE ALCOHOL DEHYDROGENASE-LIKE PROTEIN C16A3.02C"/>
    <property type="match status" value="1"/>
</dbReference>
<protein>
    <submittedName>
        <fullName evidence="1">Zinc-binding dehydrogenase</fullName>
    </submittedName>
</protein>
<dbReference type="Gene3D" id="3.90.180.10">
    <property type="entry name" value="Medium-chain alcohol dehydrogenases, catalytic domain"/>
    <property type="match status" value="1"/>
</dbReference>
<reference evidence="1" key="1">
    <citation type="journal article" date="2021" name="Nat. Microbiol.">
        <title>Cocultivation of an ultrasmall environmental parasitic bacterium with lytic ability against bacteria associated with wastewater foams.</title>
        <authorList>
            <person name="Batinovic S."/>
            <person name="Rose J.J.A."/>
            <person name="Ratcliffe J."/>
            <person name="Seviour R.J."/>
            <person name="Petrovski S."/>
        </authorList>
    </citation>
    <scope>NUCLEOTIDE SEQUENCE</scope>
    <source>
        <strain evidence="1">CON44</strain>
    </source>
</reference>
<dbReference type="SUPFAM" id="SSF50129">
    <property type="entry name" value="GroES-like"/>
    <property type="match status" value="1"/>
</dbReference>
<dbReference type="SMART" id="SM00829">
    <property type="entry name" value="PKS_ER"/>
    <property type="match status" value="1"/>
</dbReference>
<dbReference type="InterPro" id="IPR036291">
    <property type="entry name" value="NAD(P)-bd_dom_sf"/>
</dbReference>
<accession>A0A857M179</accession>
<dbReference type="InterPro" id="IPR052733">
    <property type="entry name" value="Chloroplast_QOR"/>
</dbReference>
<dbReference type="PANTHER" id="PTHR44013:SF1">
    <property type="entry name" value="ZINC-TYPE ALCOHOL DEHYDROGENASE-LIKE PROTEIN C16A3.02C"/>
    <property type="match status" value="1"/>
</dbReference>
<dbReference type="EMBL" id="CP045810">
    <property type="protein sequence ID" value="QHN42244.1"/>
    <property type="molecule type" value="Genomic_DNA"/>
</dbReference>
<gene>
    <name evidence="1" type="ORF">GII30_23105</name>
</gene>
<organism evidence="1">
    <name type="scientific">Gordonia amarae</name>
    <dbReference type="NCBI Taxonomy" id="36821"/>
    <lineage>
        <taxon>Bacteria</taxon>
        <taxon>Bacillati</taxon>
        <taxon>Actinomycetota</taxon>
        <taxon>Actinomycetes</taxon>
        <taxon>Mycobacteriales</taxon>
        <taxon>Gordoniaceae</taxon>
        <taxon>Gordonia</taxon>
    </lineage>
</organism>
<name>A0A857M179_9ACTN</name>
<dbReference type="GO" id="GO:0016491">
    <property type="term" value="F:oxidoreductase activity"/>
    <property type="evidence" value="ECO:0007669"/>
    <property type="project" value="InterPro"/>
</dbReference>
<dbReference type="Gene3D" id="3.40.50.720">
    <property type="entry name" value="NAD(P)-binding Rossmann-like Domain"/>
    <property type="match status" value="1"/>
</dbReference>
<dbReference type="Pfam" id="PF08240">
    <property type="entry name" value="ADH_N"/>
    <property type="match status" value="1"/>
</dbReference>
<dbReference type="InterPro" id="IPR020843">
    <property type="entry name" value="ER"/>
</dbReference>
<dbReference type="AlphaFoldDB" id="A0A857M179"/>
<dbReference type="Pfam" id="PF13602">
    <property type="entry name" value="ADH_zinc_N_2"/>
    <property type="match status" value="1"/>
</dbReference>